<protein>
    <submittedName>
        <fullName evidence="3">Reverse transcriptase domain-containing protein</fullName>
    </submittedName>
</protein>
<keyword evidence="3" id="KW-0695">RNA-directed DNA polymerase</keyword>
<evidence type="ECO:0000313" key="4">
    <source>
        <dbReference type="Proteomes" id="UP001151760"/>
    </source>
</evidence>
<dbReference type="InterPro" id="IPR001969">
    <property type="entry name" value="Aspartic_peptidase_AS"/>
</dbReference>
<keyword evidence="3" id="KW-0548">Nucleotidyltransferase</keyword>
<dbReference type="PROSITE" id="PS00141">
    <property type="entry name" value="ASP_PROTEASE"/>
    <property type="match status" value="1"/>
</dbReference>
<feature type="region of interest" description="Disordered" evidence="2">
    <location>
        <begin position="215"/>
        <end position="240"/>
    </location>
</feature>
<dbReference type="Pfam" id="PF08284">
    <property type="entry name" value="RVP_2"/>
    <property type="match status" value="1"/>
</dbReference>
<dbReference type="GO" id="GO:0003964">
    <property type="term" value="F:RNA-directed DNA polymerase activity"/>
    <property type="evidence" value="ECO:0007669"/>
    <property type="project" value="UniProtKB-KW"/>
</dbReference>
<dbReference type="InterPro" id="IPR043502">
    <property type="entry name" value="DNA/RNA_pol_sf"/>
</dbReference>
<dbReference type="PANTHER" id="PTHR15503:SF42">
    <property type="entry name" value="ZINC FINGER, CCHC-TYPE, RETROTRANSPOSON GAG DOMAIN, ASPARTIC PEPTIDASE DOMAIN PROTEIN-RELATED"/>
    <property type="match status" value="1"/>
</dbReference>
<keyword evidence="3" id="KW-0808">Transferase</keyword>
<sequence length="630" mass="72469">MTCLTSCEIKIQVATWLRVLKNSLEDEKGLDDLLWILKRHGCSATIKRLGLKAEMHDNYVGKSTRSNTANNTNPPNETVDEVARQLNIALSNLLAQLVEALGANRTNQRDATQNNNYKTFRSCGAKEFFDTEGAVGLLTWFESTESVLHINFKKLLMEEYCPNDEIQKLESEFWNHKMVGSDIDGYTARFHELASVVSMANRLTTNGIKDGIFKKKENAGDKKSSNNQFKNQGKNDKNKRQRVVRNVAARGRAFTIDAAEALQDLNIVTGTFSLNDHFAIVLFDSGADYSFISTNFLPSIDMKPRMDLLSKLRAKLVCFEKIVQILLSNGEILEVHGEHPKGNLKQLKTMKVDELKLEDIPVVRNFPSVFPEDLSGLPPPREVDFRIDLIPGAMLVAKSPYRLAPMEMQELSNQLKKLQDKGFIRPSSSHWRAPVLFVKKKNGLFRMCIDYQELNKLTIKNCYPLPRMDDLFDQLKRYIHFELTVMPFGLTNAPAVSIDLMNRETTDKIVQIKERLKAARDRQKSYADKRTESLYPKTYWELLPKEILGATTQRDTGSYYPKRYWDVLWENGEYKLMEQDLRNLLEIKWVEWVFSSRRLECFTRFLRLVLDFTPGLVASLDPSWLLLRLN</sequence>
<dbReference type="SUPFAM" id="SSF56672">
    <property type="entry name" value="DNA/RNA polymerases"/>
    <property type="match status" value="1"/>
</dbReference>
<dbReference type="Proteomes" id="UP001151760">
    <property type="component" value="Unassembled WGS sequence"/>
</dbReference>
<feature type="coiled-coil region" evidence="1">
    <location>
        <begin position="502"/>
        <end position="529"/>
    </location>
</feature>
<dbReference type="EMBL" id="BQNB010014138">
    <property type="protein sequence ID" value="GJT24473.1"/>
    <property type="molecule type" value="Genomic_DNA"/>
</dbReference>
<comment type="caution">
    <text evidence="3">The sequence shown here is derived from an EMBL/GenBank/DDBJ whole genome shotgun (WGS) entry which is preliminary data.</text>
</comment>
<evidence type="ECO:0000256" key="2">
    <source>
        <dbReference type="SAM" id="MobiDB-lite"/>
    </source>
</evidence>
<dbReference type="CDD" id="cd00303">
    <property type="entry name" value="retropepsin_like"/>
    <property type="match status" value="1"/>
</dbReference>
<proteinExistence type="predicted"/>
<dbReference type="InterPro" id="IPR032567">
    <property type="entry name" value="RTL1-rel"/>
</dbReference>
<gene>
    <name evidence="3" type="ORF">Tco_0894410</name>
</gene>
<reference evidence="3" key="1">
    <citation type="journal article" date="2022" name="Int. J. Mol. Sci.">
        <title>Draft Genome of Tanacetum Coccineum: Genomic Comparison of Closely Related Tanacetum-Family Plants.</title>
        <authorList>
            <person name="Yamashiro T."/>
            <person name="Shiraishi A."/>
            <person name="Nakayama K."/>
            <person name="Satake H."/>
        </authorList>
    </citation>
    <scope>NUCLEOTIDE SEQUENCE</scope>
</reference>
<accession>A0ABQ5CCY9</accession>
<keyword evidence="4" id="KW-1185">Reference proteome</keyword>
<name>A0ABQ5CCY9_9ASTR</name>
<evidence type="ECO:0000313" key="3">
    <source>
        <dbReference type="EMBL" id="GJT24473.1"/>
    </source>
</evidence>
<feature type="compositionally biased region" description="Basic and acidic residues" evidence="2">
    <location>
        <begin position="215"/>
        <end position="224"/>
    </location>
</feature>
<dbReference type="PANTHER" id="PTHR15503">
    <property type="entry name" value="LDOC1 RELATED"/>
    <property type="match status" value="1"/>
</dbReference>
<dbReference type="CDD" id="cd01647">
    <property type="entry name" value="RT_LTR"/>
    <property type="match status" value="1"/>
</dbReference>
<keyword evidence="1" id="KW-0175">Coiled coil</keyword>
<organism evidence="3 4">
    <name type="scientific">Tanacetum coccineum</name>
    <dbReference type="NCBI Taxonomy" id="301880"/>
    <lineage>
        <taxon>Eukaryota</taxon>
        <taxon>Viridiplantae</taxon>
        <taxon>Streptophyta</taxon>
        <taxon>Embryophyta</taxon>
        <taxon>Tracheophyta</taxon>
        <taxon>Spermatophyta</taxon>
        <taxon>Magnoliopsida</taxon>
        <taxon>eudicotyledons</taxon>
        <taxon>Gunneridae</taxon>
        <taxon>Pentapetalae</taxon>
        <taxon>asterids</taxon>
        <taxon>campanulids</taxon>
        <taxon>Asterales</taxon>
        <taxon>Asteraceae</taxon>
        <taxon>Asteroideae</taxon>
        <taxon>Anthemideae</taxon>
        <taxon>Anthemidinae</taxon>
        <taxon>Tanacetum</taxon>
    </lineage>
</organism>
<evidence type="ECO:0000256" key="1">
    <source>
        <dbReference type="SAM" id="Coils"/>
    </source>
</evidence>
<dbReference type="Gene3D" id="3.10.10.10">
    <property type="entry name" value="HIV Type 1 Reverse Transcriptase, subunit A, domain 1"/>
    <property type="match status" value="1"/>
</dbReference>
<reference evidence="3" key="2">
    <citation type="submission" date="2022-01" db="EMBL/GenBank/DDBJ databases">
        <authorList>
            <person name="Yamashiro T."/>
            <person name="Shiraishi A."/>
            <person name="Satake H."/>
            <person name="Nakayama K."/>
        </authorList>
    </citation>
    <scope>NUCLEOTIDE SEQUENCE</scope>
</reference>